<proteinExistence type="predicted"/>
<keyword evidence="3" id="KW-1185">Reference proteome</keyword>
<dbReference type="AlphaFoldDB" id="A0AAD7C2H8"/>
<feature type="compositionally biased region" description="Low complexity" evidence="1">
    <location>
        <begin position="25"/>
        <end position="36"/>
    </location>
</feature>
<dbReference type="EMBL" id="JARKIF010000006">
    <property type="protein sequence ID" value="KAJ7636189.1"/>
    <property type="molecule type" value="Genomic_DNA"/>
</dbReference>
<accession>A0AAD7C2H8</accession>
<name>A0AAD7C2H8_9AGAR</name>
<evidence type="ECO:0000256" key="1">
    <source>
        <dbReference type="SAM" id="MobiDB-lite"/>
    </source>
</evidence>
<evidence type="ECO:0000313" key="3">
    <source>
        <dbReference type="Proteomes" id="UP001221142"/>
    </source>
</evidence>
<protein>
    <recommendedName>
        <fullName evidence="4">F-box domain-containing protein</fullName>
    </recommendedName>
</protein>
<feature type="compositionally biased region" description="Basic and acidic residues" evidence="1">
    <location>
        <begin position="1"/>
        <end position="11"/>
    </location>
</feature>
<feature type="region of interest" description="Disordered" evidence="1">
    <location>
        <begin position="1"/>
        <end position="48"/>
    </location>
</feature>
<feature type="compositionally biased region" description="Acidic residues" evidence="1">
    <location>
        <begin position="12"/>
        <end position="24"/>
    </location>
</feature>
<sequence length="276" mass="31161">MPSPPPDREQDSEAEYSDNDDAGDDASSVSSFSESELPGNRSIAPMPEHLTLPTELQRLILSFEREYQKAWGTYRLVSKTWKEHVECLAKTEWVRETFIDYPGETIWDPEIGKVHLSGEFAFDSLDGDTAVFKIKDCAPQFKDALIEICEQIDDSPAIEIGEIVHDVQIPEMSVDWPTLTLTCPWRPLIGRIIAEELRVDVIRAASRHETMNTMKKLKRKGDVGMDAMFGMLKSIAGGTASAYDTVRAQRLGYTDKEGDERLRDARKAISMRQLFS</sequence>
<dbReference type="Proteomes" id="UP001221142">
    <property type="component" value="Unassembled WGS sequence"/>
</dbReference>
<reference evidence="2" key="1">
    <citation type="submission" date="2023-03" db="EMBL/GenBank/DDBJ databases">
        <title>Massive genome expansion in bonnet fungi (Mycena s.s.) driven by repeated elements and novel gene families across ecological guilds.</title>
        <authorList>
            <consortium name="Lawrence Berkeley National Laboratory"/>
            <person name="Harder C.B."/>
            <person name="Miyauchi S."/>
            <person name="Viragh M."/>
            <person name="Kuo A."/>
            <person name="Thoen E."/>
            <person name="Andreopoulos B."/>
            <person name="Lu D."/>
            <person name="Skrede I."/>
            <person name="Drula E."/>
            <person name="Henrissat B."/>
            <person name="Morin E."/>
            <person name="Kohler A."/>
            <person name="Barry K."/>
            <person name="LaButti K."/>
            <person name="Morin E."/>
            <person name="Salamov A."/>
            <person name="Lipzen A."/>
            <person name="Mereny Z."/>
            <person name="Hegedus B."/>
            <person name="Baldrian P."/>
            <person name="Stursova M."/>
            <person name="Weitz H."/>
            <person name="Taylor A."/>
            <person name="Grigoriev I.V."/>
            <person name="Nagy L.G."/>
            <person name="Martin F."/>
            <person name="Kauserud H."/>
        </authorList>
    </citation>
    <scope>NUCLEOTIDE SEQUENCE</scope>
    <source>
        <strain evidence="2">9284</strain>
    </source>
</reference>
<gene>
    <name evidence="2" type="ORF">FB45DRAFT_1055678</name>
</gene>
<comment type="caution">
    <text evidence="2">The sequence shown here is derived from an EMBL/GenBank/DDBJ whole genome shotgun (WGS) entry which is preliminary data.</text>
</comment>
<evidence type="ECO:0000313" key="2">
    <source>
        <dbReference type="EMBL" id="KAJ7636189.1"/>
    </source>
</evidence>
<organism evidence="2 3">
    <name type="scientific">Roridomyces roridus</name>
    <dbReference type="NCBI Taxonomy" id="1738132"/>
    <lineage>
        <taxon>Eukaryota</taxon>
        <taxon>Fungi</taxon>
        <taxon>Dikarya</taxon>
        <taxon>Basidiomycota</taxon>
        <taxon>Agaricomycotina</taxon>
        <taxon>Agaricomycetes</taxon>
        <taxon>Agaricomycetidae</taxon>
        <taxon>Agaricales</taxon>
        <taxon>Marasmiineae</taxon>
        <taxon>Mycenaceae</taxon>
        <taxon>Roridomyces</taxon>
    </lineage>
</organism>
<evidence type="ECO:0008006" key="4">
    <source>
        <dbReference type="Google" id="ProtNLM"/>
    </source>
</evidence>